<organism evidence="2 3">
    <name type="scientific">Pseudomonas weihenstephanensis</name>
    <dbReference type="NCBI Taxonomy" id="1608994"/>
    <lineage>
        <taxon>Bacteria</taxon>
        <taxon>Pseudomonadati</taxon>
        <taxon>Pseudomonadota</taxon>
        <taxon>Gammaproteobacteria</taxon>
        <taxon>Pseudomonadales</taxon>
        <taxon>Pseudomonadaceae</taxon>
        <taxon>Pseudomonas</taxon>
    </lineage>
</organism>
<dbReference type="InterPro" id="IPR001826">
    <property type="entry name" value="RHS"/>
</dbReference>
<dbReference type="InterPro" id="IPR022385">
    <property type="entry name" value="Rhs_assc_core"/>
</dbReference>
<dbReference type="Gene3D" id="2.180.10.10">
    <property type="entry name" value="RHS repeat-associated core"/>
    <property type="match status" value="1"/>
</dbReference>
<gene>
    <name evidence="2" type="ORF">TU86_20655</name>
</gene>
<dbReference type="PANTHER" id="PTHR32305">
    <property type="match status" value="1"/>
</dbReference>
<comment type="caution">
    <text evidence="2">The sequence shown here is derived from an EMBL/GenBank/DDBJ whole genome shotgun (WGS) entry which is preliminary data.</text>
</comment>
<dbReference type="EMBL" id="JYLF01000011">
    <property type="protein sequence ID" value="KMN12056.1"/>
    <property type="molecule type" value="Genomic_DNA"/>
</dbReference>
<evidence type="ECO:0000313" key="2">
    <source>
        <dbReference type="EMBL" id="KMN12056.1"/>
    </source>
</evidence>
<reference evidence="2 3" key="1">
    <citation type="submission" date="2015-02" db="EMBL/GenBank/DDBJ databases">
        <title>Pseudomonas helleri sp. nov. and Pseudomonas weihenstephanensis sp. nov., isolated from raw cows milk.</title>
        <authorList>
            <person name="von Neubeck M."/>
            <person name="Huptas C."/>
            <person name="Wenning M."/>
            <person name="Scherer S."/>
        </authorList>
    </citation>
    <scope>NUCLEOTIDE SEQUENCE [LARGE SCALE GENOMIC DNA]</scope>
    <source>
        <strain evidence="2 3">DSM 29166</strain>
    </source>
</reference>
<dbReference type="PANTHER" id="PTHR32305:SF15">
    <property type="entry name" value="PROTEIN RHSA-RELATED"/>
    <property type="match status" value="1"/>
</dbReference>
<accession>A0A0J6LCH1</accession>
<sequence length="447" mass="50727">MGCLLSATSRLGVETFAFDPASNLLDNSVAEIRRPLDQDPKRNTLMDNLLREYAGTHYEYDERGNQIRRWHNGQQSQMRWDLFDRLVRFEDNTLSVDYTYDPLGRRIHKYSNAHHKHRPEAGSHWNQNEQARKQRELGCGFTLFGWDGDTLAWESSPAQADGTAGKTVHYLYEPGTFVPVAQAMRHQPIRLLAQPSYEGAYDIDQDPLWTHTPQALPIDVLAWYQCDHLGTPQELTDPNGQLACSAQYKAGGEVREQRSEWAQREGLTNLIRFQGQYHDHETGLHYNRYRYYDPRVGRFISKDPISYAGGLNLYAYAPNPTGWVDALGLAKRGPKTNGEGPHNQIIQAWGQEVEASGGRVIAGGGVKREQLIPTPGGNKEGRRPDIIFEDTEGRIIYGNVGKNRADQTNPITREKKALDDLRTKVNEAHAPDDVQFRPYNCPCGRKI</sequence>
<dbReference type="STRING" id="1608994.TU86_20655"/>
<dbReference type="NCBIfam" id="TIGR03696">
    <property type="entry name" value="Rhs_assc_core"/>
    <property type="match status" value="1"/>
</dbReference>
<protein>
    <recommendedName>
        <fullName evidence="1">RHS protein conserved region domain-containing protein</fullName>
    </recommendedName>
</protein>
<name>A0A0J6LCH1_9PSED</name>
<dbReference type="AlphaFoldDB" id="A0A0J6LCH1"/>
<evidence type="ECO:0000313" key="3">
    <source>
        <dbReference type="Proteomes" id="UP000036325"/>
    </source>
</evidence>
<dbReference type="Proteomes" id="UP000036325">
    <property type="component" value="Unassembled WGS sequence"/>
</dbReference>
<dbReference type="InterPro" id="IPR050708">
    <property type="entry name" value="T6SS_VgrG/RHS"/>
</dbReference>
<dbReference type="Pfam" id="PF03527">
    <property type="entry name" value="RHS"/>
    <property type="match status" value="1"/>
</dbReference>
<feature type="domain" description="RHS protein conserved region" evidence="1">
    <location>
        <begin position="223"/>
        <end position="258"/>
    </location>
</feature>
<dbReference type="PRINTS" id="PR00394">
    <property type="entry name" value="RHSPROTEIN"/>
</dbReference>
<evidence type="ECO:0000259" key="1">
    <source>
        <dbReference type="Pfam" id="PF03527"/>
    </source>
</evidence>
<proteinExistence type="predicted"/>
<dbReference type="PATRIC" id="fig|1608994.3.peg.290"/>